<protein>
    <submittedName>
        <fullName evidence="6">Cell wall biogenesis protein</fullName>
    </submittedName>
</protein>
<dbReference type="InterPro" id="IPR015422">
    <property type="entry name" value="PyrdxlP-dep_Trfase_small"/>
</dbReference>
<evidence type="ECO:0000313" key="6">
    <source>
        <dbReference type="EMBL" id="PJK29501.1"/>
    </source>
</evidence>
<dbReference type="PANTHER" id="PTHR30244">
    <property type="entry name" value="TRANSAMINASE"/>
    <property type="match status" value="1"/>
</dbReference>
<dbReference type="SUPFAM" id="SSF53383">
    <property type="entry name" value="PLP-dependent transferases"/>
    <property type="match status" value="1"/>
</dbReference>
<dbReference type="PIRSF" id="PIRSF000390">
    <property type="entry name" value="PLP_StrS"/>
    <property type="match status" value="1"/>
</dbReference>
<evidence type="ECO:0000256" key="4">
    <source>
        <dbReference type="RuleBase" id="RU004508"/>
    </source>
</evidence>
<dbReference type="Gene3D" id="3.40.640.10">
    <property type="entry name" value="Type I PLP-dependent aspartate aminotransferase-like (Major domain)"/>
    <property type="match status" value="1"/>
</dbReference>
<dbReference type="InterPro" id="IPR000653">
    <property type="entry name" value="DegT/StrS_aminotransferase"/>
</dbReference>
<evidence type="ECO:0000256" key="5">
    <source>
        <dbReference type="SAM" id="MobiDB-lite"/>
    </source>
</evidence>
<dbReference type="PANTHER" id="PTHR30244:SF34">
    <property type="entry name" value="DTDP-4-AMINO-4,6-DIDEOXYGALACTOSE TRANSAMINASE"/>
    <property type="match status" value="1"/>
</dbReference>
<dbReference type="EMBL" id="PHIG01000032">
    <property type="protein sequence ID" value="PJK29501.1"/>
    <property type="molecule type" value="Genomic_DNA"/>
</dbReference>
<evidence type="ECO:0000256" key="1">
    <source>
        <dbReference type="ARBA" id="ARBA00037999"/>
    </source>
</evidence>
<dbReference type="Gene3D" id="3.90.1150.10">
    <property type="entry name" value="Aspartate Aminotransferase, domain 1"/>
    <property type="match status" value="1"/>
</dbReference>
<dbReference type="GO" id="GO:0000271">
    <property type="term" value="P:polysaccharide biosynthetic process"/>
    <property type="evidence" value="ECO:0007669"/>
    <property type="project" value="TreeGrafter"/>
</dbReference>
<dbReference type="GO" id="GO:0008483">
    <property type="term" value="F:transaminase activity"/>
    <property type="evidence" value="ECO:0007669"/>
    <property type="project" value="TreeGrafter"/>
</dbReference>
<dbReference type="Proteomes" id="UP000229498">
    <property type="component" value="Unassembled WGS sequence"/>
</dbReference>
<comment type="similarity">
    <text evidence="1 4">Belongs to the DegT/DnrJ/EryC1 family.</text>
</comment>
<keyword evidence="3 4" id="KW-0663">Pyridoxal phosphate</keyword>
<keyword evidence="7" id="KW-1185">Reference proteome</keyword>
<feature type="region of interest" description="Disordered" evidence="5">
    <location>
        <begin position="1"/>
        <end position="37"/>
    </location>
</feature>
<dbReference type="InterPro" id="IPR015424">
    <property type="entry name" value="PyrdxlP-dep_Trfase"/>
</dbReference>
<evidence type="ECO:0000256" key="3">
    <source>
        <dbReference type="PIRSR" id="PIRSR000390-2"/>
    </source>
</evidence>
<dbReference type="OrthoDB" id="9768668at2"/>
<accession>A0A2M9G1B4</accession>
<feature type="compositionally biased region" description="Low complexity" evidence="5">
    <location>
        <begin position="1"/>
        <end position="19"/>
    </location>
</feature>
<proteinExistence type="inferred from homology"/>
<sequence length="411" mass="44330">MGYSAPSPSASPSNAPSTADARSPSAPSEPKEIHFGRPILGEEERRAVLDVLDSPQLVHGPRAVAFENDFAGWCGGGEAVSVSSCTAGLHLAWFQMGLGEGDEVIVPAQTHTATAHAVEYVGAKPVFVDAEPVTGNADLEQIEAAINERTKAISVVHYLGMPVDMRRLNAIASRHGLPVIEDAALAIGSTVDGIHAGLLGDLGCFSFYPVKHMTTAEGGMVLTRDAGIAERIRRQKAFGLDRTVVERAEPGVYDVTQLGFNYRMNELQAAIGIEQIKRLEGFLAARHRNYWHLETGLKEIDELDLLRSSHDGLESSHYCLSAILKGPAEGRRSEIVAALKAQGVGSSVYYPGPVPALGYYRDKYGLKAEDFPNATRISRQSIALPVGPHLDEDDMDRITQAMKRAIHDVCN</sequence>
<name>A0A2M9G1B4_9PROT</name>
<dbReference type="Pfam" id="PF01041">
    <property type="entry name" value="DegT_DnrJ_EryC1"/>
    <property type="match status" value="1"/>
</dbReference>
<reference evidence="6 7" key="1">
    <citation type="submission" date="2017-11" db="EMBL/GenBank/DDBJ databases">
        <title>Draft genome sequence of Rhizobiales bacterium SY3-13.</title>
        <authorList>
            <person name="Sun C."/>
        </authorList>
    </citation>
    <scope>NUCLEOTIDE SEQUENCE [LARGE SCALE GENOMIC DNA]</scope>
    <source>
        <strain evidence="6 7">SY3-13</strain>
    </source>
</reference>
<gene>
    <name evidence="6" type="ORF">CVT23_10580</name>
</gene>
<comment type="caution">
    <text evidence="6">The sequence shown here is derived from an EMBL/GenBank/DDBJ whole genome shotgun (WGS) entry which is preliminary data.</text>
</comment>
<dbReference type="AlphaFoldDB" id="A0A2M9G1B4"/>
<feature type="modified residue" description="N6-(pyridoxal phosphate)lysine" evidence="3">
    <location>
        <position position="211"/>
    </location>
</feature>
<dbReference type="InterPro" id="IPR015421">
    <property type="entry name" value="PyrdxlP-dep_Trfase_major"/>
</dbReference>
<dbReference type="GO" id="GO:0030170">
    <property type="term" value="F:pyridoxal phosphate binding"/>
    <property type="evidence" value="ECO:0007669"/>
    <property type="project" value="TreeGrafter"/>
</dbReference>
<organism evidence="6 7">
    <name type="scientific">Minwuia thermotolerans</name>
    <dbReference type="NCBI Taxonomy" id="2056226"/>
    <lineage>
        <taxon>Bacteria</taxon>
        <taxon>Pseudomonadati</taxon>
        <taxon>Pseudomonadota</taxon>
        <taxon>Alphaproteobacteria</taxon>
        <taxon>Minwuiales</taxon>
        <taxon>Minwuiaceae</taxon>
        <taxon>Minwuia</taxon>
    </lineage>
</organism>
<dbReference type="CDD" id="cd00616">
    <property type="entry name" value="AHBA_syn"/>
    <property type="match status" value="1"/>
</dbReference>
<evidence type="ECO:0000313" key="7">
    <source>
        <dbReference type="Proteomes" id="UP000229498"/>
    </source>
</evidence>
<evidence type="ECO:0000256" key="2">
    <source>
        <dbReference type="PIRSR" id="PIRSR000390-1"/>
    </source>
</evidence>
<feature type="active site" description="Proton acceptor" evidence="2">
    <location>
        <position position="211"/>
    </location>
</feature>